<keyword evidence="8" id="KW-0238">DNA-binding</keyword>
<dbReference type="GO" id="GO:0008408">
    <property type="term" value="F:3'-5' exonuclease activity"/>
    <property type="evidence" value="ECO:0007669"/>
    <property type="project" value="InterPro"/>
</dbReference>
<comment type="subcellular location">
    <subcellularLocation>
        <location evidence="1">Cytoplasm</location>
    </subcellularLocation>
</comment>
<evidence type="ECO:0000256" key="2">
    <source>
        <dbReference type="ARBA" id="ARBA00010752"/>
    </source>
</evidence>
<dbReference type="GO" id="GO:0003887">
    <property type="term" value="F:DNA-directed DNA polymerase activity"/>
    <property type="evidence" value="ECO:0007669"/>
    <property type="project" value="UniProtKB-KW"/>
</dbReference>
<keyword evidence="6" id="KW-0235">DNA replication</keyword>
<proteinExistence type="inferred from homology"/>
<dbReference type="GeneID" id="78372947"/>
<dbReference type="GO" id="GO:0005737">
    <property type="term" value="C:cytoplasm"/>
    <property type="evidence" value="ECO:0007669"/>
    <property type="project" value="UniProtKB-SubCell"/>
</dbReference>
<evidence type="ECO:0000256" key="5">
    <source>
        <dbReference type="ARBA" id="ARBA00022695"/>
    </source>
</evidence>
<dbReference type="NCBIfam" id="TIGR00663">
    <property type="entry name" value="dnan"/>
    <property type="match status" value="1"/>
</dbReference>
<dbReference type="GO" id="GO:0006271">
    <property type="term" value="P:DNA strand elongation involved in DNA replication"/>
    <property type="evidence" value="ECO:0007669"/>
    <property type="project" value="TreeGrafter"/>
</dbReference>
<dbReference type="PANTHER" id="PTHR30478">
    <property type="entry name" value="DNA POLYMERASE III SUBUNIT BETA"/>
    <property type="match status" value="1"/>
</dbReference>
<evidence type="ECO:0000259" key="10">
    <source>
        <dbReference type="Pfam" id="PF02767"/>
    </source>
</evidence>
<gene>
    <name evidence="12" type="primary">dnaN</name>
    <name evidence="12" type="ORF">FEAC_18020</name>
</gene>
<evidence type="ECO:0000256" key="3">
    <source>
        <dbReference type="ARBA" id="ARBA00022490"/>
    </source>
</evidence>
<evidence type="ECO:0000256" key="8">
    <source>
        <dbReference type="ARBA" id="ARBA00023125"/>
    </source>
</evidence>
<dbReference type="GO" id="GO:0003677">
    <property type="term" value="F:DNA binding"/>
    <property type="evidence" value="ECO:0007669"/>
    <property type="project" value="UniProtKB-KW"/>
</dbReference>
<dbReference type="SMART" id="SM00480">
    <property type="entry name" value="POL3Bc"/>
    <property type="match status" value="1"/>
</dbReference>
<name>A0A0D8FT37_9ACTN</name>
<dbReference type="CDD" id="cd00140">
    <property type="entry name" value="beta_clamp"/>
    <property type="match status" value="1"/>
</dbReference>
<feature type="domain" description="DNA polymerase III beta sliding clamp central" evidence="10">
    <location>
        <begin position="123"/>
        <end position="240"/>
    </location>
</feature>
<feature type="domain" description="DNA polymerase III beta sliding clamp C-terminal" evidence="11">
    <location>
        <begin position="253"/>
        <end position="365"/>
    </location>
</feature>
<keyword evidence="3" id="KW-0963">Cytoplasm</keyword>
<protein>
    <submittedName>
        <fullName evidence="12">DNA polymerase III subunit beta</fullName>
        <ecNumber evidence="12">2.7.7.7</ecNumber>
    </submittedName>
</protein>
<evidence type="ECO:0000256" key="7">
    <source>
        <dbReference type="ARBA" id="ARBA00022932"/>
    </source>
</evidence>
<keyword evidence="7" id="KW-0239">DNA-directed DNA polymerase</keyword>
<dbReference type="SUPFAM" id="SSF55979">
    <property type="entry name" value="DNA clamp"/>
    <property type="match status" value="3"/>
</dbReference>
<evidence type="ECO:0000259" key="9">
    <source>
        <dbReference type="Pfam" id="PF00712"/>
    </source>
</evidence>
<dbReference type="eggNOG" id="COG0592">
    <property type="taxonomic scope" value="Bacteria"/>
</dbReference>
<dbReference type="Proteomes" id="UP000032336">
    <property type="component" value="Unassembled WGS sequence"/>
</dbReference>
<accession>A0A0D8FT37</accession>
<evidence type="ECO:0000259" key="11">
    <source>
        <dbReference type="Pfam" id="PF02768"/>
    </source>
</evidence>
<dbReference type="InterPro" id="IPR022635">
    <property type="entry name" value="DNA_polIII_beta_C"/>
</dbReference>
<dbReference type="OrthoDB" id="468978at2"/>
<dbReference type="InterPro" id="IPR046938">
    <property type="entry name" value="DNA_clamp_sf"/>
</dbReference>
<dbReference type="Gene3D" id="3.10.150.10">
    <property type="entry name" value="DNA Polymerase III, subunit A, domain 2"/>
    <property type="match status" value="1"/>
</dbReference>
<keyword evidence="13" id="KW-1185">Reference proteome</keyword>
<dbReference type="EC" id="2.7.7.7" evidence="12"/>
<dbReference type="InterPro" id="IPR022634">
    <property type="entry name" value="DNA_polIII_beta_N"/>
</dbReference>
<evidence type="ECO:0000256" key="4">
    <source>
        <dbReference type="ARBA" id="ARBA00022679"/>
    </source>
</evidence>
<evidence type="ECO:0000256" key="6">
    <source>
        <dbReference type="ARBA" id="ARBA00022705"/>
    </source>
</evidence>
<evidence type="ECO:0000313" key="12">
    <source>
        <dbReference type="EMBL" id="KJE76440.1"/>
    </source>
</evidence>
<dbReference type="RefSeq" id="WP_035389899.1">
    <property type="nucleotide sequence ID" value="NZ_JQKF01000017.1"/>
</dbReference>
<organism evidence="12 13">
    <name type="scientific">Ferrimicrobium acidiphilum DSM 19497</name>
    <dbReference type="NCBI Taxonomy" id="1121877"/>
    <lineage>
        <taxon>Bacteria</taxon>
        <taxon>Bacillati</taxon>
        <taxon>Actinomycetota</taxon>
        <taxon>Acidimicrobiia</taxon>
        <taxon>Acidimicrobiales</taxon>
        <taxon>Acidimicrobiaceae</taxon>
        <taxon>Ferrimicrobium</taxon>
    </lineage>
</organism>
<evidence type="ECO:0000256" key="1">
    <source>
        <dbReference type="ARBA" id="ARBA00004496"/>
    </source>
</evidence>
<feature type="domain" description="DNA polymerase III beta sliding clamp N-terminal" evidence="9">
    <location>
        <begin position="1"/>
        <end position="111"/>
    </location>
</feature>
<dbReference type="EMBL" id="JXUW01000016">
    <property type="protein sequence ID" value="KJE76440.1"/>
    <property type="molecule type" value="Genomic_DNA"/>
</dbReference>
<keyword evidence="5 12" id="KW-0548">Nucleotidyltransferase</keyword>
<evidence type="ECO:0000313" key="13">
    <source>
        <dbReference type="Proteomes" id="UP000032336"/>
    </source>
</evidence>
<dbReference type="PANTHER" id="PTHR30478:SF0">
    <property type="entry name" value="BETA SLIDING CLAMP"/>
    <property type="match status" value="1"/>
</dbReference>
<dbReference type="Gene3D" id="3.70.10.10">
    <property type="match status" value="1"/>
</dbReference>
<reference evidence="12 13" key="1">
    <citation type="submission" date="2015-01" db="EMBL/GenBank/DDBJ databases">
        <title>Draft genome of the acidophilic iron oxidizer Ferrimicrobium acidiphilum strain T23.</title>
        <authorList>
            <person name="Poehlein A."/>
            <person name="Eisen S."/>
            <person name="Schloemann M."/>
            <person name="Johnson B.D."/>
            <person name="Daniel R."/>
            <person name="Muehling M."/>
        </authorList>
    </citation>
    <scope>NUCLEOTIDE SEQUENCE [LARGE SCALE GENOMIC DNA]</scope>
    <source>
        <strain evidence="12 13">T23</strain>
    </source>
</reference>
<dbReference type="STRING" id="1121877.FEAC_18020"/>
<dbReference type="Pfam" id="PF02767">
    <property type="entry name" value="DNA_pol3_beta_2"/>
    <property type="match status" value="1"/>
</dbReference>
<keyword evidence="4 12" id="KW-0808">Transferase</keyword>
<dbReference type="Pfam" id="PF02768">
    <property type="entry name" value="DNA_pol3_beta_3"/>
    <property type="match status" value="1"/>
</dbReference>
<comment type="caution">
    <text evidence="12">The sequence shown here is derived from an EMBL/GenBank/DDBJ whole genome shotgun (WGS) entry which is preliminary data.</text>
</comment>
<dbReference type="InterPro" id="IPR001001">
    <property type="entry name" value="DNA_polIII_beta"/>
</dbReference>
<dbReference type="GO" id="GO:0009360">
    <property type="term" value="C:DNA polymerase III complex"/>
    <property type="evidence" value="ECO:0007669"/>
    <property type="project" value="InterPro"/>
</dbReference>
<dbReference type="InterPro" id="IPR022637">
    <property type="entry name" value="DNA_polIII_beta_cen"/>
</dbReference>
<dbReference type="AlphaFoldDB" id="A0A0D8FT37"/>
<comment type="similarity">
    <text evidence="2">Belongs to the beta sliding clamp family.</text>
</comment>
<dbReference type="Pfam" id="PF00712">
    <property type="entry name" value="DNA_pol3_beta"/>
    <property type="match status" value="1"/>
</dbReference>
<sequence>MQFISDREPLTEALSNASRALSSRGSITGLRWTVAAGLLEIEGRESDLSIRSTVPVDGSDTHFTTPASLAVDLMKSLPGERVEVVVEDATVSFRSGRAEVSLNLLNEFDVPPLGIEDQAAVTVPSVELASGISQVAIAASRDDTRDLIYSGMLFASSPEGLRLVATDGIRLALRDIAGINMLNDTDTGEVVIPTRAVRELERILSGSAADQLLSVRIGAREAVFSVGSTTLATRLIDEPFRDYRRLVDVSYSRVMLADRSQLVSALRTLRRMAKEARNSSMLRMTITGTACELSVKIPQIGQVHEVIDVNFSDEEFAISFDPDLLADGIDGVESDVVRFEFLESNRAASITNSDSRSFVYLLMPIVQK</sequence>